<protein>
    <submittedName>
        <fullName evidence="1">Uncharacterized protein</fullName>
    </submittedName>
</protein>
<accession>A0A2P6PLA6</accession>
<comment type="caution">
    <text evidence="1">The sequence shown here is derived from an EMBL/GenBank/DDBJ whole genome shotgun (WGS) entry which is preliminary data.</text>
</comment>
<gene>
    <name evidence="1" type="ORF">RchiOBHm_Chr6g0253361</name>
</gene>
<proteinExistence type="predicted"/>
<dbReference type="Proteomes" id="UP000238479">
    <property type="component" value="Chromosome 6"/>
</dbReference>
<sequence>MYTFFLKWVLSNVHSRIVQTPEAQASQSNSLLPTLCLHLRQFQIQPQFPEGITHFPIFHSRILPSHNLFRNHSSGAWPFLNFLFNLLIQANSGSCFHSSTDRLWAIELFKVSNWRIVSHSLTLSSSTSAACGSNSSSSLGGVERVGGLALVRSDSCFPTLNS</sequence>
<evidence type="ECO:0000313" key="2">
    <source>
        <dbReference type="Proteomes" id="UP000238479"/>
    </source>
</evidence>
<dbReference type="EMBL" id="PDCK01000044">
    <property type="protein sequence ID" value="PRQ22718.1"/>
    <property type="molecule type" value="Genomic_DNA"/>
</dbReference>
<dbReference type="Gramene" id="PRQ22718">
    <property type="protein sequence ID" value="PRQ22718"/>
    <property type="gene ID" value="RchiOBHm_Chr6g0253361"/>
</dbReference>
<evidence type="ECO:0000313" key="1">
    <source>
        <dbReference type="EMBL" id="PRQ22718.1"/>
    </source>
</evidence>
<dbReference type="AlphaFoldDB" id="A0A2P6PLA6"/>
<name>A0A2P6PLA6_ROSCH</name>
<reference evidence="1 2" key="1">
    <citation type="journal article" date="2018" name="Nat. Genet.">
        <title>The Rosa genome provides new insights in the design of modern roses.</title>
        <authorList>
            <person name="Bendahmane M."/>
        </authorList>
    </citation>
    <scope>NUCLEOTIDE SEQUENCE [LARGE SCALE GENOMIC DNA]</scope>
    <source>
        <strain evidence="2">cv. Old Blush</strain>
    </source>
</reference>
<keyword evidence="2" id="KW-1185">Reference proteome</keyword>
<organism evidence="1 2">
    <name type="scientific">Rosa chinensis</name>
    <name type="common">China rose</name>
    <dbReference type="NCBI Taxonomy" id="74649"/>
    <lineage>
        <taxon>Eukaryota</taxon>
        <taxon>Viridiplantae</taxon>
        <taxon>Streptophyta</taxon>
        <taxon>Embryophyta</taxon>
        <taxon>Tracheophyta</taxon>
        <taxon>Spermatophyta</taxon>
        <taxon>Magnoliopsida</taxon>
        <taxon>eudicotyledons</taxon>
        <taxon>Gunneridae</taxon>
        <taxon>Pentapetalae</taxon>
        <taxon>rosids</taxon>
        <taxon>fabids</taxon>
        <taxon>Rosales</taxon>
        <taxon>Rosaceae</taxon>
        <taxon>Rosoideae</taxon>
        <taxon>Rosoideae incertae sedis</taxon>
        <taxon>Rosa</taxon>
    </lineage>
</organism>